<evidence type="ECO:0000313" key="2">
    <source>
        <dbReference type="Proteomes" id="UP000669605"/>
    </source>
</evidence>
<evidence type="ECO:0000313" key="1">
    <source>
        <dbReference type="EMBL" id="NMH16325.1"/>
    </source>
</evidence>
<sequence>MNLSELIFEHAKRLPPQLQQETLDFISWIERRHGIYVSNPARAAAQRTESFLAKIAGCLGEDFPDDIDDADLGVDVPRESLE</sequence>
<name>A0ABX1QK40_9PROT</name>
<dbReference type="RefSeq" id="WP_142808744.1">
    <property type="nucleotide sequence ID" value="NZ_JAAAUB010000004.1"/>
</dbReference>
<accession>A0ABX1QK40</accession>
<keyword evidence="2" id="KW-1185">Reference proteome</keyword>
<reference evidence="1 2" key="1">
    <citation type="journal article" date="2020" name="Curr. Microbiol.">
        <title>Tepidiphilus baoligensis sp. nov., a Novel Bacterium of the Family Hydrogenophilaceae Isolated from an Oil Reservoir.</title>
        <authorList>
            <person name="Zhang X."/>
            <person name="Wang G."/>
            <person name="Ma X."/>
            <person name="Yu J."/>
            <person name="You J."/>
            <person name="Xue Y."/>
            <person name="Ma Y."/>
        </authorList>
    </citation>
    <scope>NUCLEOTIDE SEQUENCE [LARGE SCALE GENOMIC DNA]</scope>
    <source>
        <strain evidence="1 2">B18-69</strain>
    </source>
</reference>
<comment type="caution">
    <text evidence="1">The sequence shown here is derived from an EMBL/GenBank/DDBJ whole genome shotgun (WGS) entry which is preliminary data.</text>
</comment>
<dbReference type="EMBL" id="JAAAUB010000004">
    <property type="protein sequence ID" value="NMH16325.1"/>
    <property type="molecule type" value="Genomic_DNA"/>
</dbReference>
<dbReference type="Proteomes" id="UP000669605">
    <property type="component" value="Unassembled WGS sequence"/>
</dbReference>
<protein>
    <submittedName>
        <fullName evidence="1">DUF2281 domain-containing protein</fullName>
    </submittedName>
</protein>
<organism evidence="1 2">
    <name type="scientific">Tepidiphilus baoligensis</name>
    <dbReference type="NCBI Taxonomy" id="2698687"/>
    <lineage>
        <taxon>Bacteria</taxon>
        <taxon>Pseudomonadati</taxon>
        <taxon>Pseudomonadota</taxon>
        <taxon>Hydrogenophilia</taxon>
        <taxon>Hydrogenophilales</taxon>
        <taxon>Hydrogenophilaceae</taxon>
        <taxon>Tepidiphilus</taxon>
    </lineage>
</organism>
<gene>
    <name evidence="1" type="ORF">GV368_04225</name>
</gene>
<proteinExistence type="predicted"/>